<comment type="caution">
    <text evidence="1">The sequence shown here is derived from an EMBL/GenBank/DDBJ whole genome shotgun (WGS) entry which is preliminary data.</text>
</comment>
<name>A0ABW5Z484_9FLAO</name>
<dbReference type="EMBL" id="JBHUOL010000006">
    <property type="protein sequence ID" value="MFD2907634.1"/>
    <property type="molecule type" value="Genomic_DNA"/>
</dbReference>
<gene>
    <name evidence="1" type="ORF">ACFSX9_02695</name>
</gene>
<dbReference type="RefSeq" id="WP_379804066.1">
    <property type="nucleotide sequence ID" value="NZ_JBHUOL010000006.1"/>
</dbReference>
<organism evidence="1 2">
    <name type="scientific">Flavobacterium ardleyense</name>
    <dbReference type="NCBI Taxonomy" id="2038737"/>
    <lineage>
        <taxon>Bacteria</taxon>
        <taxon>Pseudomonadati</taxon>
        <taxon>Bacteroidota</taxon>
        <taxon>Flavobacteriia</taxon>
        <taxon>Flavobacteriales</taxon>
        <taxon>Flavobacteriaceae</taxon>
        <taxon>Flavobacterium</taxon>
    </lineage>
</organism>
<reference evidence="2" key="1">
    <citation type="journal article" date="2019" name="Int. J. Syst. Evol. Microbiol.">
        <title>The Global Catalogue of Microorganisms (GCM) 10K type strain sequencing project: providing services to taxonomists for standard genome sequencing and annotation.</title>
        <authorList>
            <consortium name="The Broad Institute Genomics Platform"/>
            <consortium name="The Broad Institute Genome Sequencing Center for Infectious Disease"/>
            <person name="Wu L."/>
            <person name="Ma J."/>
        </authorList>
    </citation>
    <scope>NUCLEOTIDE SEQUENCE [LARGE SCALE GENOMIC DNA]</scope>
    <source>
        <strain evidence="2">KCTC 52644</strain>
    </source>
</reference>
<evidence type="ECO:0000313" key="1">
    <source>
        <dbReference type="EMBL" id="MFD2907634.1"/>
    </source>
</evidence>
<protein>
    <submittedName>
        <fullName evidence="1">DUF6882 domain-containing protein</fullName>
    </submittedName>
</protein>
<proteinExistence type="predicted"/>
<accession>A0ABW5Z484</accession>
<keyword evidence="2" id="KW-1185">Reference proteome</keyword>
<sequence>MSILKRIFGSKKTEEVPQIDHSKFSVIKKADFTTLEEMIEQNAGLSFEKQFIFSDVIGTSAWELDMAKGTINFGSLEFPIQIIGSLAFNNNSWMWGWANIQSGMPENLLVQSNQLKEIGENKNIRELCEGHFTVEQGFEHKIGMMACGLFESKSYYCANYGQGTLVVTIDDNKIPKIEINSFEKIITSFPQLISSIELNHRIAFQNYLIDRDFKLRISENKIEGLRNEIVIVAEFDELNRLQSLKGKI</sequence>
<evidence type="ECO:0000313" key="2">
    <source>
        <dbReference type="Proteomes" id="UP001597549"/>
    </source>
</evidence>
<dbReference type="Pfam" id="PF21813">
    <property type="entry name" value="DUF6882"/>
    <property type="match status" value="1"/>
</dbReference>
<dbReference type="Proteomes" id="UP001597549">
    <property type="component" value="Unassembled WGS sequence"/>
</dbReference>
<dbReference type="InterPro" id="IPR049249">
    <property type="entry name" value="DUF6882"/>
</dbReference>